<reference evidence="1 2" key="1">
    <citation type="submission" date="2021-06" db="EMBL/GenBank/DDBJ databases">
        <authorList>
            <person name="Palmer J.M."/>
        </authorList>
    </citation>
    <scope>NUCLEOTIDE SEQUENCE [LARGE SCALE GENOMIC DNA]</scope>
    <source>
        <strain evidence="1 2">CL_MEX2019</strain>
        <tissue evidence="1">Muscle</tissue>
    </source>
</reference>
<dbReference type="EMBL" id="JAHUTJ010061999">
    <property type="protein sequence ID" value="MED6288853.1"/>
    <property type="molecule type" value="Genomic_DNA"/>
</dbReference>
<evidence type="ECO:0000313" key="1">
    <source>
        <dbReference type="EMBL" id="MED6288853.1"/>
    </source>
</evidence>
<dbReference type="InterPro" id="IPR036388">
    <property type="entry name" value="WH-like_DNA-bd_sf"/>
</dbReference>
<evidence type="ECO:0000313" key="2">
    <source>
        <dbReference type="Proteomes" id="UP001352852"/>
    </source>
</evidence>
<proteinExistence type="predicted"/>
<organism evidence="1 2">
    <name type="scientific">Characodon lateralis</name>
    <dbReference type="NCBI Taxonomy" id="208331"/>
    <lineage>
        <taxon>Eukaryota</taxon>
        <taxon>Metazoa</taxon>
        <taxon>Chordata</taxon>
        <taxon>Craniata</taxon>
        <taxon>Vertebrata</taxon>
        <taxon>Euteleostomi</taxon>
        <taxon>Actinopterygii</taxon>
        <taxon>Neopterygii</taxon>
        <taxon>Teleostei</taxon>
        <taxon>Neoteleostei</taxon>
        <taxon>Acanthomorphata</taxon>
        <taxon>Ovalentaria</taxon>
        <taxon>Atherinomorphae</taxon>
        <taxon>Cyprinodontiformes</taxon>
        <taxon>Goodeidae</taxon>
        <taxon>Characodon</taxon>
    </lineage>
</organism>
<sequence length="121" mass="13817">MFQLATNYLTSTGAMSCFSFLKTTMSKDTSCGREKNVGLFQKGQIIGMHQAEKTSKEIAETTKIGLRTVQNIIKNWKDSRDPSSSRKKCGRKKILNDDRDQRSLKRLVKSNCRKTTVELFF</sequence>
<name>A0ABU7ERB6_9TELE</name>
<protein>
    <recommendedName>
        <fullName evidence="3">HTH psq-type domain-containing protein</fullName>
    </recommendedName>
</protein>
<comment type="caution">
    <text evidence="1">The sequence shown here is derived from an EMBL/GenBank/DDBJ whole genome shotgun (WGS) entry which is preliminary data.</text>
</comment>
<keyword evidence="2" id="KW-1185">Reference proteome</keyword>
<evidence type="ECO:0008006" key="3">
    <source>
        <dbReference type="Google" id="ProtNLM"/>
    </source>
</evidence>
<accession>A0ABU7ERB6</accession>
<gene>
    <name evidence="1" type="ORF">CHARACLAT_030526</name>
</gene>
<dbReference type="Gene3D" id="1.10.10.10">
    <property type="entry name" value="Winged helix-like DNA-binding domain superfamily/Winged helix DNA-binding domain"/>
    <property type="match status" value="1"/>
</dbReference>
<dbReference type="Proteomes" id="UP001352852">
    <property type="component" value="Unassembled WGS sequence"/>
</dbReference>